<keyword evidence="2" id="KW-0808">Transferase</keyword>
<dbReference type="InterPro" id="IPR000182">
    <property type="entry name" value="GNAT_dom"/>
</dbReference>
<dbReference type="PANTHER" id="PTHR42791">
    <property type="entry name" value="GNAT FAMILY ACETYLTRANSFERASE"/>
    <property type="match status" value="1"/>
</dbReference>
<sequence length="309" mass="35458">MVGAPLRHLRFIRKPHSSDKGLYIQQYRFQRTATFYKSYQFHTWTKHHMANQSFLSLFETQDDPSSISAVAQTITLSFVGDPLIRWLRPSAAPWSTQQHETTKWQYRRVQQAILEGIVLRSTPATQLAQEFPTRSQPKDPLTSVTEINDGKEGLEAGTVALLFPPKSRQTWTLNRMVLAVKLWFLSWFDRVSDNGANEKRIEILLDAHDRALKMITTRYNVKDPWYLEVIAVHPSLQGRGLGKIMVERILDYVGHAPVVLECTAERNVGFYTTLGFEVIEKVELADSGEAVSCWFMLRRATQKEDSSSQ</sequence>
<keyword evidence="3" id="KW-1185">Reference proteome</keyword>
<evidence type="ECO:0000313" key="3">
    <source>
        <dbReference type="Proteomes" id="UP000325433"/>
    </source>
</evidence>
<protein>
    <submittedName>
        <fullName evidence="2">Putative GNAT family N-acetyltransferase</fullName>
    </submittedName>
</protein>
<dbReference type="AlphaFoldDB" id="A0A5N6VQT7"/>
<dbReference type="EMBL" id="ML738355">
    <property type="protein sequence ID" value="KAE8310309.1"/>
    <property type="molecule type" value="Genomic_DNA"/>
</dbReference>
<evidence type="ECO:0000259" key="1">
    <source>
        <dbReference type="PROSITE" id="PS51186"/>
    </source>
</evidence>
<dbReference type="GO" id="GO:0016747">
    <property type="term" value="F:acyltransferase activity, transferring groups other than amino-acyl groups"/>
    <property type="evidence" value="ECO:0007669"/>
    <property type="project" value="InterPro"/>
</dbReference>
<evidence type="ECO:0000313" key="2">
    <source>
        <dbReference type="EMBL" id="KAE8310309.1"/>
    </source>
</evidence>
<dbReference type="Gene3D" id="3.40.630.30">
    <property type="match status" value="1"/>
</dbReference>
<dbReference type="Proteomes" id="UP000325433">
    <property type="component" value="Unassembled WGS sequence"/>
</dbReference>
<dbReference type="PANTHER" id="PTHR42791:SF1">
    <property type="entry name" value="N-ACETYLTRANSFERASE DOMAIN-CONTAINING PROTEIN"/>
    <property type="match status" value="1"/>
</dbReference>
<accession>A0A5N6VQT7</accession>
<dbReference type="InterPro" id="IPR016181">
    <property type="entry name" value="Acyl_CoA_acyltransferase"/>
</dbReference>
<gene>
    <name evidence="2" type="ORF">BDV41DRAFT_579652</name>
</gene>
<dbReference type="PROSITE" id="PS51186">
    <property type="entry name" value="GNAT"/>
    <property type="match status" value="1"/>
</dbReference>
<reference evidence="3" key="1">
    <citation type="submission" date="2019-04" db="EMBL/GenBank/DDBJ databases">
        <title>Friends and foes A comparative genomics studyof 23 Aspergillus species from section Flavi.</title>
        <authorList>
            <consortium name="DOE Joint Genome Institute"/>
            <person name="Kjaerbolling I."/>
            <person name="Vesth T."/>
            <person name="Frisvad J.C."/>
            <person name="Nybo J.L."/>
            <person name="Theobald S."/>
            <person name="Kildgaard S."/>
            <person name="Isbrandt T."/>
            <person name="Kuo A."/>
            <person name="Sato A."/>
            <person name="Lyhne E.K."/>
            <person name="Kogle M.E."/>
            <person name="Wiebenga A."/>
            <person name="Kun R.S."/>
            <person name="Lubbers R.J."/>
            <person name="Makela M.R."/>
            <person name="Barry K."/>
            <person name="Chovatia M."/>
            <person name="Clum A."/>
            <person name="Daum C."/>
            <person name="Haridas S."/>
            <person name="He G."/>
            <person name="LaButti K."/>
            <person name="Lipzen A."/>
            <person name="Mondo S."/>
            <person name="Riley R."/>
            <person name="Salamov A."/>
            <person name="Simmons B.A."/>
            <person name="Magnuson J.K."/>
            <person name="Henrissat B."/>
            <person name="Mortensen U.H."/>
            <person name="Larsen T.O."/>
            <person name="Devries R.P."/>
            <person name="Grigoriev I.V."/>
            <person name="Machida M."/>
            <person name="Baker S.E."/>
            <person name="Andersen M.R."/>
        </authorList>
    </citation>
    <scope>NUCLEOTIDE SEQUENCE [LARGE SCALE GENOMIC DNA]</scope>
    <source>
        <strain evidence="3">CBS 130015</strain>
    </source>
</reference>
<organism evidence="2 3">
    <name type="scientific">Aspergillus transmontanensis</name>
    <dbReference type="NCBI Taxonomy" id="1034304"/>
    <lineage>
        <taxon>Eukaryota</taxon>
        <taxon>Fungi</taxon>
        <taxon>Dikarya</taxon>
        <taxon>Ascomycota</taxon>
        <taxon>Pezizomycotina</taxon>
        <taxon>Eurotiomycetes</taxon>
        <taxon>Eurotiomycetidae</taxon>
        <taxon>Eurotiales</taxon>
        <taxon>Aspergillaceae</taxon>
        <taxon>Aspergillus</taxon>
        <taxon>Aspergillus subgen. Circumdati</taxon>
    </lineage>
</organism>
<feature type="domain" description="N-acetyltransferase" evidence="1">
    <location>
        <begin position="157"/>
        <end position="298"/>
    </location>
</feature>
<proteinExistence type="predicted"/>
<dbReference type="SUPFAM" id="SSF55729">
    <property type="entry name" value="Acyl-CoA N-acyltransferases (Nat)"/>
    <property type="match status" value="1"/>
</dbReference>
<dbReference type="CDD" id="cd04301">
    <property type="entry name" value="NAT_SF"/>
    <property type="match status" value="1"/>
</dbReference>
<dbReference type="InterPro" id="IPR052523">
    <property type="entry name" value="Trichothecene_AcTrans"/>
</dbReference>
<name>A0A5N6VQT7_9EURO</name>
<dbReference type="Pfam" id="PF00583">
    <property type="entry name" value="Acetyltransf_1"/>
    <property type="match status" value="1"/>
</dbReference>